<protein>
    <submittedName>
        <fullName evidence="1">Uncharacterized protein</fullName>
    </submittedName>
</protein>
<reference evidence="1 2" key="1">
    <citation type="submission" date="2019-12" db="EMBL/GenBank/DDBJ databases">
        <title>Complete genome sequence of Streptococcus sp. CNU G2 isolated frome Bos taurus coreanae.</title>
        <authorList>
            <person name="Park S.Y."/>
            <person name="Kim J.H."/>
            <person name="Seo S.W."/>
        </authorList>
    </citation>
    <scope>NUCLEOTIDE SEQUENCE [LARGE SCALE GENOMIC DNA]</scope>
    <source>
        <strain evidence="1 2">CNU G2</strain>
        <plasmid evidence="2">p_cnu_g2</plasmid>
    </source>
</reference>
<evidence type="ECO:0000313" key="2">
    <source>
        <dbReference type="Proteomes" id="UP000503166"/>
    </source>
</evidence>
<evidence type="ECO:0000313" key="1">
    <source>
        <dbReference type="EMBL" id="QIM47447.1"/>
    </source>
</evidence>
<dbReference type="EMBL" id="CP046920">
    <property type="protein sequence ID" value="QIM47447.1"/>
    <property type="molecule type" value="Genomic_DNA"/>
</dbReference>
<keyword evidence="1" id="KW-0614">Plasmid</keyword>
<dbReference type="RefSeq" id="WP_157328688.1">
    <property type="nucleotide sequence ID" value="NZ_CP046920.1"/>
</dbReference>
<sequence length="250" mass="29017">MEPLQLLVLKDNEKNSTPLTLLPEQISSVIFTGEYFHFAMKGSNAINIYMASDYRNPRQLRGINYSLITIDRKKEIEDYLTRIFPHCYLQFGSIGWCWDKQQIPENSYLVQNKQKNNYLDVDTEHLLLSEKADTYINVLSGSTFYLIQPYLKNQAIICSVSYNNIGEFTKTLRTVQHFYCTTDSGAKKEADNTKSGSKNEYLLVGPLNDKAYAAYWEQRIFDRSNTEKNIQTIRKNVFVLPIKQGLLNIY</sequence>
<dbReference type="KEGG" id="srum:GPZ88_10250"/>
<accession>A0A6G8I2T3</accession>
<geneLocation type="plasmid" evidence="2">
    <name>p_cnu_g2</name>
</geneLocation>
<gene>
    <name evidence="1" type="ORF">GPZ88_10250</name>
</gene>
<dbReference type="Proteomes" id="UP000503166">
    <property type="component" value="Plasmid p_CNU_G2"/>
</dbReference>
<proteinExistence type="predicted"/>
<name>A0A6G8I2T3_9STRE</name>
<organism evidence="1 2">
    <name type="scientific">Streptococcus ruminicola</name>
    <dbReference type="NCBI Taxonomy" id="2686210"/>
    <lineage>
        <taxon>Bacteria</taxon>
        <taxon>Bacillati</taxon>
        <taxon>Bacillota</taxon>
        <taxon>Bacilli</taxon>
        <taxon>Lactobacillales</taxon>
        <taxon>Streptococcaceae</taxon>
        <taxon>Streptococcus</taxon>
    </lineage>
</organism>
<dbReference type="AlphaFoldDB" id="A0A6G8I2T3"/>